<dbReference type="EMBL" id="CP012381">
    <property type="protein sequence ID" value="ALI53219.1"/>
    <property type="molecule type" value="Genomic_DNA"/>
</dbReference>
<evidence type="ECO:0000313" key="3">
    <source>
        <dbReference type="Proteomes" id="UP000063930"/>
    </source>
</evidence>
<organism evidence="2 3">
    <name type="scientific">Lactobacillus helveticus</name>
    <name type="common">Lactobacillus suntoryeus</name>
    <dbReference type="NCBI Taxonomy" id="1587"/>
    <lineage>
        <taxon>Bacteria</taxon>
        <taxon>Bacillati</taxon>
        <taxon>Bacillota</taxon>
        <taxon>Bacilli</taxon>
        <taxon>Lactobacillales</taxon>
        <taxon>Lactobacillaceae</taxon>
        <taxon>Lactobacillus</taxon>
    </lineage>
</organism>
<dbReference type="InterPro" id="IPR011089">
    <property type="entry name" value="GmrSD_C"/>
</dbReference>
<dbReference type="RefSeq" id="WP_054607587.1">
    <property type="nucleotide sequence ID" value="NZ_CP012381.1"/>
</dbReference>
<dbReference type="Pfam" id="PF07510">
    <property type="entry name" value="GmrSD_C"/>
    <property type="match status" value="1"/>
</dbReference>
<reference evidence="2 3" key="1">
    <citation type="submission" date="2015-08" db="EMBL/GenBank/DDBJ databases">
        <title>Complete genome sequence of Lactobacillus helveticus CAUH18, a probiotic strain originated from koumiss.</title>
        <authorList>
            <person name="Yang Y."/>
            <person name="Hao Y."/>
        </authorList>
    </citation>
    <scope>NUCLEOTIDE SEQUENCE [LARGE SCALE GENOMIC DNA]</scope>
    <source>
        <strain evidence="2 3">CAUH18</strain>
    </source>
</reference>
<dbReference type="AlphaFoldDB" id="A0AAC8ZXV5"/>
<evidence type="ECO:0000259" key="1">
    <source>
        <dbReference type="Pfam" id="PF07510"/>
    </source>
</evidence>
<gene>
    <name evidence="2" type="ORF">ALV80_09485</name>
</gene>
<sequence>MLEGEINRDISNKDFDIKNDHYCKSKMIMARQICCPDAQWNRDSIDKWTDEKIKCRGKILAEEFVKF</sequence>
<feature type="domain" description="GmrSD restriction endonucleases C-terminal" evidence="1">
    <location>
        <begin position="2"/>
        <end position="62"/>
    </location>
</feature>
<dbReference type="Proteomes" id="UP000063930">
    <property type="component" value="Chromosome"/>
</dbReference>
<evidence type="ECO:0000313" key="2">
    <source>
        <dbReference type="EMBL" id="ALI53219.1"/>
    </source>
</evidence>
<protein>
    <recommendedName>
        <fullName evidence="1">GmrSD restriction endonucleases C-terminal domain-containing protein</fullName>
    </recommendedName>
</protein>
<proteinExistence type="predicted"/>
<accession>A0AAC8ZXV5</accession>
<name>A0AAC8ZXV5_LACHE</name>